<accession>A0ACC2ENN7</accession>
<organism evidence="1 2">
    <name type="scientific">Diphasiastrum complanatum</name>
    <name type="common">Issler's clubmoss</name>
    <name type="synonym">Lycopodium complanatum</name>
    <dbReference type="NCBI Taxonomy" id="34168"/>
    <lineage>
        <taxon>Eukaryota</taxon>
        <taxon>Viridiplantae</taxon>
        <taxon>Streptophyta</taxon>
        <taxon>Embryophyta</taxon>
        <taxon>Tracheophyta</taxon>
        <taxon>Lycopodiopsida</taxon>
        <taxon>Lycopodiales</taxon>
        <taxon>Lycopodiaceae</taxon>
        <taxon>Lycopodioideae</taxon>
        <taxon>Diphasiastrum</taxon>
    </lineage>
</organism>
<reference evidence="2" key="1">
    <citation type="journal article" date="2024" name="Proc. Natl. Acad. Sci. U.S.A.">
        <title>Extraordinary preservation of gene collinearity over three hundred million years revealed in homosporous lycophytes.</title>
        <authorList>
            <person name="Li C."/>
            <person name="Wickell D."/>
            <person name="Kuo L.Y."/>
            <person name="Chen X."/>
            <person name="Nie B."/>
            <person name="Liao X."/>
            <person name="Peng D."/>
            <person name="Ji J."/>
            <person name="Jenkins J."/>
            <person name="Williams M."/>
            <person name="Shu S."/>
            <person name="Plott C."/>
            <person name="Barry K."/>
            <person name="Rajasekar S."/>
            <person name="Grimwood J."/>
            <person name="Han X."/>
            <person name="Sun S."/>
            <person name="Hou Z."/>
            <person name="He W."/>
            <person name="Dai G."/>
            <person name="Sun C."/>
            <person name="Schmutz J."/>
            <person name="Leebens-Mack J.H."/>
            <person name="Li F.W."/>
            <person name="Wang L."/>
        </authorList>
    </citation>
    <scope>NUCLEOTIDE SEQUENCE [LARGE SCALE GENOMIC DNA]</scope>
    <source>
        <strain evidence="2">cv. PW_Plant_1</strain>
    </source>
</reference>
<comment type="caution">
    <text evidence="1">The sequence shown here is derived from an EMBL/GenBank/DDBJ whole genome shotgun (WGS) entry which is preliminary data.</text>
</comment>
<name>A0ACC2ENN7_DIPCM</name>
<dbReference type="Proteomes" id="UP001162992">
    <property type="component" value="Chromosome 1"/>
</dbReference>
<proteinExistence type="predicted"/>
<protein>
    <submittedName>
        <fullName evidence="1">Uncharacterized protein</fullName>
    </submittedName>
</protein>
<evidence type="ECO:0000313" key="2">
    <source>
        <dbReference type="Proteomes" id="UP001162992"/>
    </source>
</evidence>
<keyword evidence="2" id="KW-1185">Reference proteome</keyword>
<gene>
    <name evidence="1" type="ORF">O6H91_01G018600</name>
</gene>
<sequence length="347" mass="38474">MGKPAHYEGAVLDGYQPTAGPRSAWEVWREPICSTPPGDDVDLKHDLLLSVPQGSESEWKYVSGLEAKQLDALQKLSSRGVLWKHPTQSISKVFTLHHGGDVAADGNCLFTAFQKAMQLNESPSDVRRRTVQKFLGDYEANVSNFRAVDSSIKHLYAPNLSTGWGVHIVQEVKLLAKKLDREVMDTAIDELVQVGVSREAAAESVYKEHCLSIEDGEHWAKYMSIAGQFSDEYEIVTLQYTEEGLLTVDENREGRAAAFGDDIAIESLATEYERQIFVVQAHGVDAMIEGENCLFFLPHCPCTMINYEPIFLFMKGTGWCGAGADHYEPIITRSASTLSKDKVVVAL</sequence>
<evidence type="ECO:0000313" key="1">
    <source>
        <dbReference type="EMBL" id="KAJ7568107.1"/>
    </source>
</evidence>
<dbReference type="EMBL" id="CM055092">
    <property type="protein sequence ID" value="KAJ7568107.1"/>
    <property type="molecule type" value="Genomic_DNA"/>
</dbReference>